<gene>
    <name evidence="1" type="ORF">DCCM_2937</name>
</gene>
<comment type="caution">
    <text evidence="1">The sequence shown here is derived from an EMBL/GenBank/DDBJ whole genome shotgun (WGS) entry which is preliminary data.</text>
</comment>
<dbReference type="AlphaFoldDB" id="A0A2L2XHW2"/>
<protein>
    <recommendedName>
        <fullName evidence="3">Nucleotidyltransferase family protein</fullName>
    </recommendedName>
</protein>
<dbReference type="Pfam" id="PF14907">
    <property type="entry name" value="NTP_transf_5"/>
    <property type="match status" value="1"/>
</dbReference>
<reference evidence="2" key="1">
    <citation type="submission" date="2018-02" db="EMBL/GenBank/DDBJ databases">
        <title>Genome sequence of Desulfocucumis palustris strain NAW-5.</title>
        <authorList>
            <person name="Watanabe M."/>
            <person name="Kojima H."/>
            <person name="Fukui M."/>
        </authorList>
    </citation>
    <scope>NUCLEOTIDE SEQUENCE [LARGE SCALE GENOMIC DNA]</scope>
    <source>
        <strain evidence="2">NAW-5</strain>
    </source>
</reference>
<accession>A0A2L2XHW2</accession>
<evidence type="ECO:0008006" key="3">
    <source>
        <dbReference type="Google" id="ProtNLM"/>
    </source>
</evidence>
<name>A0A2L2XHW2_9FIRM</name>
<sequence>MGCGFVSQAFYDAIYLFSCGVRGNKPVLIHDIDVSKIYSLAMSQGIWQTTYLALKKLYDQDELIVDKKIFDKWHQKIVIQAIKATQRNKAVNDIVRVLEQKGIKCCVLKGEVLAELYHNPICRISSDTDILIDKNLEKKTVNVLKQCLFEVEPRYPTSYHVCCYHSLAGVIELHLQLYDELFEDVWFDKKTLNIEAYRQIKTSQGNYISTLGINDGLIFITLHLIKHFLHKGVGIRQLMDVLLYMSYYKNKIDWDRYDKLLKYLKYDKFMNNAIGIGIDYLGFDKNELPKSKYNDNIMQKILIDMEMGGIYGKNEVERGEFYKIYTKERFNRFKRGNYERYINSWMRPNIIKSIFPNRINMITRYPCAKKYKLLLFIAWLHRLLNFILDVIKKKKNIKHYIEYQSPEAINDIVKKRMDLIRELDMI</sequence>
<dbReference type="EMBL" id="BFAV01000121">
    <property type="protein sequence ID" value="GBF33826.1"/>
    <property type="molecule type" value="Genomic_DNA"/>
</dbReference>
<keyword evidence="2" id="KW-1185">Reference proteome</keyword>
<organism evidence="1 2">
    <name type="scientific">Desulfocucumis palustris</name>
    <dbReference type="NCBI Taxonomy" id="1898651"/>
    <lineage>
        <taxon>Bacteria</taxon>
        <taxon>Bacillati</taxon>
        <taxon>Bacillota</taxon>
        <taxon>Clostridia</taxon>
        <taxon>Eubacteriales</taxon>
        <taxon>Desulfocucumaceae</taxon>
        <taxon>Desulfocucumis</taxon>
    </lineage>
</organism>
<evidence type="ECO:0000313" key="1">
    <source>
        <dbReference type="EMBL" id="GBF33826.1"/>
    </source>
</evidence>
<evidence type="ECO:0000313" key="2">
    <source>
        <dbReference type="Proteomes" id="UP000239549"/>
    </source>
</evidence>
<dbReference type="Proteomes" id="UP000239549">
    <property type="component" value="Unassembled WGS sequence"/>
</dbReference>
<dbReference type="InterPro" id="IPR039498">
    <property type="entry name" value="NTP_transf_5"/>
</dbReference>
<proteinExistence type="predicted"/>